<name>A0A437R9L0_9BURK</name>
<reference evidence="2 3" key="1">
    <citation type="submission" date="2019-01" db="EMBL/GenBank/DDBJ databases">
        <authorList>
            <person name="Chen W.-M."/>
        </authorList>
    </citation>
    <scope>NUCLEOTIDE SEQUENCE [LARGE SCALE GENOMIC DNA]</scope>
    <source>
        <strain evidence="2 3">KYPY4</strain>
    </source>
</reference>
<accession>A0A437R9L0</accession>
<dbReference type="Proteomes" id="UP000285575">
    <property type="component" value="Unassembled WGS sequence"/>
</dbReference>
<feature type="domain" description="Gcp-like" evidence="1">
    <location>
        <begin position="45"/>
        <end position="146"/>
    </location>
</feature>
<sequence>MPLPASPSLLPCVLALDTATERLAVALQAPGGPWHLDAEGGAAASATLLPQVKSLLAQAGLGWQGLQHIAYGQGPGAFTGLRTACAVAQGLAYGLHLRLLPIDSLLIVAEDARGQSDVVADESWAVAVAMDARMDEIYGALYHWQAGCWQVLRAPALYTLPAWQAVCLAQPVQAVAGSAWAAFGERLRRPEGTDAWLHESSRAAALLRLAVQAAARGEGSDPAEALPLYLRDKVAQTTAEREAVRAAAGVPAPSP</sequence>
<dbReference type="CDD" id="cd24032">
    <property type="entry name" value="ASKHA_NBD_TsaB"/>
    <property type="match status" value="1"/>
</dbReference>
<dbReference type="EMBL" id="SACR01000007">
    <property type="protein sequence ID" value="RVU43469.1"/>
    <property type="molecule type" value="Genomic_DNA"/>
</dbReference>
<keyword evidence="2" id="KW-0808">Transferase</keyword>
<dbReference type="Gene3D" id="3.30.420.40">
    <property type="match status" value="2"/>
</dbReference>
<gene>
    <name evidence="2" type="primary">tsaB</name>
    <name evidence="2" type="ORF">EOE66_20920</name>
</gene>
<dbReference type="GO" id="GO:0016740">
    <property type="term" value="F:transferase activity"/>
    <property type="evidence" value="ECO:0007669"/>
    <property type="project" value="UniProtKB-KW"/>
</dbReference>
<dbReference type="Pfam" id="PF00814">
    <property type="entry name" value="TsaD"/>
    <property type="match status" value="1"/>
</dbReference>
<comment type="caution">
    <text evidence="2">The sequence shown here is derived from an EMBL/GenBank/DDBJ whole genome shotgun (WGS) entry which is preliminary data.</text>
</comment>
<dbReference type="OrthoDB" id="9809995at2"/>
<keyword evidence="3" id="KW-1185">Reference proteome</keyword>
<organism evidence="2 3">
    <name type="scientific">Rubrivivax rivuli</name>
    <dbReference type="NCBI Taxonomy" id="1862385"/>
    <lineage>
        <taxon>Bacteria</taxon>
        <taxon>Pseudomonadati</taxon>
        <taxon>Pseudomonadota</taxon>
        <taxon>Betaproteobacteria</taxon>
        <taxon>Burkholderiales</taxon>
        <taxon>Sphaerotilaceae</taxon>
        <taxon>Rubrivivax</taxon>
    </lineage>
</organism>
<dbReference type="SUPFAM" id="SSF53067">
    <property type="entry name" value="Actin-like ATPase domain"/>
    <property type="match status" value="2"/>
</dbReference>
<proteinExistence type="predicted"/>
<evidence type="ECO:0000259" key="1">
    <source>
        <dbReference type="Pfam" id="PF00814"/>
    </source>
</evidence>
<protein>
    <submittedName>
        <fullName evidence="2">tRNA (Adenosine(37)-N6)-threonylcarbamoyltransferase complex dimerization subunit type 1 TsaB</fullName>
    </submittedName>
</protein>
<dbReference type="GO" id="GO:0002949">
    <property type="term" value="P:tRNA threonylcarbamoyladenosine modification"/>
    <property type="evidence" value="ECO:0007669"/>
    <property type="project" value="InterPro"/>
</dbReference>
<dbReference type="InterPro" id="IPR043129">
    <property type="entry name" value="ATPase_NBD"/>
</dbReference>
<dbReference type="NCBIfam" id="TIGR03725">
    <property type="entry name" value="T6A_YeaZ"/>
    <property type="match status" value="1"/>
</dbReference>
<dbReference type="InterPro" id="IPR022496">
    <property type="entry name" value="T6A_TsaB"/>
</dbReference>
<evidence type="ECO:0000313" key="2">
    <source>
        <dbReference type="EMBL" id="RVU43469.1"/>
    </source>
</evidence>
<dbReference type="InterPro" id="IPR000905">
    <property type="entry name" value="Gcp-like_dom"/>
</dbReference>
<evidence type="ECO:0000313" key="3">
    <source>
        <dbReference type="Proteomes" id="UP000285575"/>
    </source>
</evidence>
<dbReference type="AlphaFoldDB" id="A0A437R9L0"/>